<reference evidence="4" key="1">
    <citation type="submission" date="2018-05" db="EMBL/GenBank/DDBJ databases">
        <title>Zavarzinia sp. HR-AS.</title>
        <authorList>
            <person name="Lee Y."/>
            <person name="Jeon C.O."/>
        </authorList>
    </citation>
    <scope>NUCLEOTIDE SEQUENCE [LARGE SCALE GENOMIC DNA]</scope>
    <source>
        <strain evidence="4">DSM 1231</strain>
    </source>
</reference>
<accession>A0A317E6B4</accession>
<feature type="domain" description="MaoC-like" evidence="1">
    <location>
        <begin position="184"/>
        <end position="287"/>
    </location>
</feature>
<dbReference type="Pfam" id="PF01575">
    <property type="entry name" value="MaoC_dehydratas"/>
    <property type="match status" value="1"/>
</dbReference>
<dbReference type="PANTHER" id="PTHR13078">
    <property type="entry name" value="PEROXISOMAL MULTIFUNCTIONAL ENZYME TYPE 2-RELATED"/>
    <property type="match status" value="1"/>
</dbReference>
<proteinExistence type="predicted"/>
<organism evidence="3 4">
    <name type="scientific">Zavarzinia compransoris</name>
    <dbReference type="NCBI Taxonomy" id="1264899"/>
    <lineage>
        <taxon>Bacteria</taxon>
        <taxon>Pseudomonadati</taxon>
        <taxon>Pseudomonadota</taxon>
        <taxon>Alphaproteobacteria</taxon>
        <taxon>Rhodospirillales</taxon>
        <taxon>Zavarziniaceae</taxon>
        <taxon>Zavarzinia</taxon>
    </lineage>
</organism>
<protein>
    <submittedName>
        <fullName evidence="3">3-alpha,7-alpha, 12-alpha-trihydroxy-5-beta-cholest-24-enoyl-CoA hydratase</fullName>
    </submittedName>
</protein>
<dbReference type="AlphaFoldDB" id="A0A317E6B4"/>
<name>A0A317E6B4_9PROT</name>
<dbReference type="GO" id="GO:0003857">
    <property type="term" value="F:(3S)-3-hydroxyacyl-CoA dehydrogenase (NAD+) activity"/>
    <property type="evidence" value="ECO:0007669"/>
    <property type="project" value="TreeGrafter"/>
</dbReference>
<keyword evidence="4" id="KW-1185">Reference proteome</keyword>
<dbReference type="PANTHER" id="PTHR13078:SF56">
    <property type="entry name" value="PEROXISOMAL MULTIFUNCTIONAL ENZYME TYPE 2"/>
    <property type="match status" value="1"/>
</dbReference>
<dbReference type="InterPro" id="IPR029069">
    <property type="entry name" value="HotDog_dom_sf"/>
</dbReference>
<dbReference type="GO" id="GO:0006635">
    <property type="term" value="P:fatty acid beta-oxidation"/>
    <property type="evidence" value="ECO:0007669"/>
    <property type="project" value="TreeGrafter"/>
</dbReference>
<evidence type="ECO:0000259" key="1">
    <source>
        <dbReference type="Pfam" id="PF01575"/>
    </source>
</evidence>
<evidence type="ECO:0000259" key="2">
    <source>
        <dbReference type="Pfam" id="PF22622"/>
    </source>
</evidence>
<dbReference type="GO" id="GO:0044594">
    <property type="term" value="F:17-beta-hydroxysteroid dehydrogenase (NAD+) activity"/>
    <property type="evidence" value="ECO:0007669"/>
    <property type="project" value="TreeGrafter"/>
</dbReference>
<dbReference type="Pfam" id="PF22622">
    <property type="entry name" value="MFE-2_hydrat-2_N"/>
    <property type="match status" value="1"/>
</dbReference>
<dbReference type="GO" id="GO:0004300">
    <property type="term" value="F:enoyl-CoA hydratase activity"/>
    <property type="evidence" value="ECO:0007669"/>
    <property type="project" value="TreeGrafter"/>
</dbReference>
<dbReference type="OrthoDB" id="5522043at2"/>
<dbReference type="Gene3D" id="3.10.129.10">
    <property type="entry name" value="Hotdog Thioesterase"/>
    <property type="match status" value="1"/>
</dbReference>
<dbReference type="SUPFAM" id="SSF54637">
    <property type="entry name" value="Thioesterase/thiol ester dehydrase-isomerase"/>
    <property type="match status" value="2"/>
</dbReference>
<dbReference type="InterPro" id="IPR054357">
    <property type="entry name" value="MFE-2_N"/>
</dbReference>
<evidence type="ECO:0000313" key="3">
    <source>
        <dbReference type="EMBL" id="PWR20933.1"/>
    </source>
</evidence>
<dbReference type="EMBL" id="QGLF01000003">
    <property type="protein sequence ID" value="PWR20933.1"/>
    <property type="molecule type" value="Genomic_DNA"/>
</dbReference>
<dbReference type="CDD" id="cd03448">
    <property type="entry name" value="HDE_HSD"/>
    <property type="match status" value="1"/>
</dbReference>
<dbReference type="InterPro" id="IPR002539">
    <property type="entry name" value="MaoC-like_dom"/>
</dbReference>
<gene>
    <name evidence="3" type="ORF">DKG75_13160</name>
</gene>
<dbReference type="Proteomes" id="UP000246077">
    <property type="component" value="Unassembled WGS sequence"/>
</dbReference>
<feature type="domain" description="Peroxisomal multifunctional enzyme type 2-like N-terminal" evidence="2">
    <location>
        <begin position="39"/>
        <end position="166"/>
    </location>
</feature>
<evidence type="ECO:0000313" key="4">
    <source>
        <dbReference type="Proteomes" id="UP000246077"/>
    </source>
</evidence>
<sequence length="309" mass="33210">MISTPCTGPAMSSPGTRSDAMGFSAETLLGWVFPFQRQSYVPRDAILYALGLGLGRDPLDAADLGFLLEDRLKVLPTFGVTLATLGMWVKEPALGIDWVRLVHSAQAATFHAPLPAAADVTAEARIVSVQDRGEGKGAVVVLQRVIRDARTGAPYCTLRQTLLLRGNGGFGGPPATRDETPPVPARAPDVTIDVQTSPRAALIYRLSGDWNPLHADPAVAARAGFERPILHGLASYGIAGRAVLSAFCRDDPAGLRHLAMRFSGIVIPGDTLNFRLWRQGQDIHFNARIGDRLVLDQGFAQLNQEETKS</sequence>
<comment type="caution">
    <text evidence="3">The sequence shown here is derived from an EMBL/GenBank/DDBJ whole genome shotgun (WGS) entry which is preliminary data.</text>
</comment>